<evidence type="ECO:0000256" key="6">
    <source>
        <dbReference type="ARBA" id="ARBA00022989"/>
    </source>
</evidence>
<dbReference type="PANTHER" id="PTHR33910">
    <property type="entry name" value="PROTEIN TRANSLOCASE SUBUNIT SECE"/>
    <property type="match status" value="1"/>
</dbReference>
<dbReference type="GO" id="GO:0006605">
    <property type="term" value="P:protein targeting"/>
    <property type="evidence" value="ECO:0007669"/>
    <property type="project" value="UniProtKB-UniRule"/>
</dbReference>
<comment type="similarity">
    <text evidence="9">Belongs to the SecE/SEC61-gamma family.</text>
</comment>
<dbReference type="GO" id="GO:0043952">
    <property type="term" value="P:protein transport by the Sec complex"/>
    <property type="evidence" value="ECO:0007669"/>
    <property type="project" value="UniProtKB-UniRule"/>
</dbReference>
<dbReference type="InterPro" id="IPR038379">
    <property type="entry name" value="SecE_sf"/>
</dbReference>
<dbReference type="EMBL" id="AP027924">
    <property type="protein sequence ID" value="BED92201.1"/>
    <property type="molecule type" value="Genomic_DNA"/>
</dbReference>
<keyword evidence="6 9" id="KW-1133">Transmembrane helix</keyword>
<dbReference type="Proteomes" id="UP001337580">
    <property type="component" value="Chromosome"/>
</dbReference>
<dbReference type="GO" id="GO:0009306">
    <property type="term" value="P:protein secretion"/>
    <property type="evidence" value="ECO:0007669"/>
    <property type="project" value="UniProtKB-UniRule"/>
</dbReference>
<gene>
    <name evidence="9" type="primary">secE</name>
    <name evidence="10" type="ORF">CfP315_0804</name>
</gene>
<keyword evidence="2 9" id="KW-0813">Transport</keyword>
<reference evidence="10" key="1">
    <citation type="journal article" date="2023" name="ISME J.">
        <title>Emergence of putative energy parasites within Clostridia revealed by genome analysis of a novel endosymbiotic clade.</title>
        <authorList>
            <person name="Takahashi K."/>
            <person name="Kuwahara H."/>
            <person name="Horikawa Y."/>
            <person name="Izawa K."/>
            <person name="Kato D."/>
            <person name="Inagaki T."/>
            <person name="Yuki M."/>
            <person name="Ohkuma M."/>
            <person name="Hongoh Y."/>
        </authorList>
    </citation>
    <scope>NUCLEOTIDE SEQUENCE</scope>
    <source>
        <strain evidence="10">CfP3-15</strain>
    </source>
</reference>
<dbReference type="InterPro" id="IPR005807">
    <property type="entry name" value="SecE_bac"/>
</dbReference>
<keyword evidence="8 9" id="KW-0472">Membrane</keyword>
<evidence type="ECO:0000256" key="8">
    <source>
        <dbReference type="ARBA" id="ARBA00023136"/>
    </source>
</evidence>
<evidence type="ECO:0000256" key="1">
    <source>
        <dbReference type="ARBA" id="ARBA00004370"/>
    </source>
</evidence>
<dbReference type="GO" id="GO:0008320">
    <property type="term" value="F:protein transmembrane transporter activity"/>
    <property type="evidence" value="ECO:0007669"/>
    <property type="project" value="UniProtKB-UniRule"/>
</dbReference>
<dbReference type="Pfam" id="PF00584">
    <property type="entry name" value="SecE"/>
    <property type="match status" value="1"/>
</dbReference>
<dbReference type="GO" id="GO:0065002">
    <property type="term" value="P:intracellular protein transmembrane transport"/>
    <property type="evidence" value="ECO:0007669"/>
    <property type="project" value="UniProtKB-UniRule"/>
</dbReference>
<keyword evidence="4 9" id="KW-0812">Transmembrane</keyword>
<accession>A0AA48KVR3</accession>
<dbReference type="HAMAP" id="MF_00422">
    <property type="entry name" value="SecE"/>
    <property type="match status" value="1"/>
</dbReference>
<dbReference type="Gene3D" id="1.20.5.1030">
    <property type="entry name" value="Preprotein translocase secy subunit"/>
    <property type="match status" value="1"/>
</dbReference>
<dbReference type="InterPro" id="IPR001901">
    <property type="entry name" value="Translocase_SecE/Sec61-g"/>
</dbReference>
<dbReference type="PANTHER" id="PTHR33910:SF1">
    <property type="entry name" value="PROTEIN TRANSLOCASE SUBUNIT SECE"/>
    <property type="match status" value="1"/>
</dbReference>
<evidence type="ECO:0000256" key="2">
    <source>
        <dbReference type="ARBA" id="ARBA00022448"/>
    </source>
</evidence>
<comment type="subcellular location">
    <subcellularLocation>
        <location evidence="9">Cell membrane</location>
        <topology evidence="9">Single-pass membrane protein</topology>
    </subcellularLocation>
    <subcellularLocation>
        <location evidence="1">Membrane</location>
    </subcellularLocation>
</comment>
<feature type="transmembrane region" description="Helical" evidence="9">
    <location>
        <begin position="43"/>
        <end position="63"/>
    </location>
</feature>
<keyword evidence="5 9" id="KW-0653">Protein transport</keyword>
<sequence>MVNKTETEKTKQSKEVGNFIKCYISELKKVVWPTHAATFRNTGVTLAMIFIVGVFVFLLDIILRHLLSMMMRISG</sequence>
<comment type="function">
    <text evidence="9">Essential subunit of the Sec protein translocation channel SecYEG. Clamps together the 2 halves of SecY. May contact the channel plug during translocation.</text>
</comment>
<keyword evidence="7 9" id="KW-0811">Translocation</keyword>
<dbReference type="KEGG" id="ips:CfP315_0804"/>
<name>A0AA48KVR3_9FIRM</name>
<evidence type="ECO:0000256" key="3">
    <source>
        <dbReference type="ARBA" id="ARBA00022475"/>
    </source>
</evidence>
<dbReference type="AlphaFoldDB" id="A0AA48KVR3"/>
<evidence type="ECO:0000256" key="7">
    <source>
        <dbReference type="ARBA" id="ARBA00023010"/>
    </source>
</evidence>
<dbReference type="GO" id="GO:0005886">
    <property type="term" value="C:plasma membrane"/>
    <property type="evidence" value="ECO:0007669"/>
    <property type="project" value="UniProtKB-SubCell"/>
</dbReference>
<proteinExistence type="inferred from homology"/>
<protein>
    <recommendedName>
        <fullName evidence="9">Protein translocase subunit SecE</fullName>
    </recommendedName>
</protein>
<evidence type="ECO:0000256" key="5">
    <source>
        <dbReference type="ARBA" id="ARBA00022927"/>
    </source>
</evidence>
<comment type="subunit">
    <text evidence="9">Component of the Sec protein translocase complex. Heterotrimer consisting of SecY, SecE and SecG subunits. The heterotrimers can form oligomers, although 1 heterotrimer is thought to be able to translocate proteins. Interacts with the ribosome. Interacts with SecDF, and other proteins may be involved. Interacts with SecA.</text>
</comment>
<dbReference type="NCBIfam" id="TIGR00964">
    <property type="entry name" value="secE_bact"/>
    <property type="match status" value="1"/>
</dbReference>
<evidence type="ECO:0000313" key="10">
    <source>
        <dbReference type="EMBL" id="BED92201.1"/>
    </source>
</evidence>
<organism evidence="10">
    <name type="scientific">Candidatus Improbicoccus pseudotrichonymphae</name>
    <dbReference type="NCBI Taxonomy" id="3033792"/>
    <lineage>
        <taxon>Bacteria</taxon>
        <taxon>Bacillati</taxon>
        <taxon>Bacillota</taxon>
        <taxon>Clostridia</taxon>
        <taxon>Candidatus Improbicoccus</taxon>
    </lineage>
</organism>
<keyword evidence="3 9" id="KW-1003">Cell membrane</keyword>
<evidence type="ECO:0000256" key="4">
    <source>
        <dbReference type="ARBA" id="ARBA00022692"/>
    </source>
</evidence>
<evidence type="ECO:0000256" key="9">
    <source>
        <dbReference type="HAMAP-Rule" id="MF_00422"/>
    </source>
</evidence>